<dbReference type="Gene3D" id="3.40.30.10">
    <property type="entry name" value="Glutaredoxin"/>
    <property type="match status" value="1"/>
</dbReference>
<keyword evidence="5" id="KW-0676">Redox-active center</keyword>
<evidence type="ECO:0000313" key="8">
    <source>
        <dbReference type="EMBL" id="AXV09287.1"/>
    </source>
</evidence>
<dbReference type="PROSITE" id="PS00194">
    <property type="entry name" value="THIOREDOXIN_1"/>
    <property type="match status" value="1"/>
</dbReference>
<keyword evidence="3" id="KW-0812">Transmembrane</keyword>
<comment type="subcellular location">
    <subcellularLocation>
        <location evidence="1">Cell envelope</location>
    </subcellularLocation>
</comment>
<dbReference type="PANTHER" id="PTHR42852:SF6">
    <property type="entry name" value="THIOL:DISULFIDE INTERCHANGE PROTEIN DSBE"/>
    <property type="match status" value="1"/>
</dbReference>
<keyword evidence="4" id="KW-1015">Disulfide bond</keyword>
<dbReference type="CDD" id="cd02966">
    <property type="entry name" value="TlpA_like_family"/>
    <property type="match status" value="1"/>
</dbReference>
<evidence type="ECO:0000256" key="6">
    <source>
        <dbReference type="SAM" id="MobiDB-lite"/>
    </source>
</evidence>
<dbReference type="EMBL" id="CP031165">
    <property type="protein sequence ID" value="AXV09287.1"/>
    <property type="molecule type" value="Genomic_DNA"/>
</dbReference>
<feature type="region of interest" description="Disordered" evidence="6">
    <location>
        <begin position="56"/>
        <end position="89"/>
    </location>
</feature>
<dbReference type="RefSeq" id="WP_164710914.1">
    <property type="nucleotide sequence ID" value="NZ_CAXIBR010000035.1"/>
</dbReference>
<name>A0A346Y490_9ACTN</name>
<organism evidence="8 9">
    <name type="scientific">Euzebya pacifica</name>
    <dbReference type="NCBI Taxonomy" id="1608957"/>
    <lineage>
        <taxon>Bacteria</taxon>
        <taxon>Bacillati</taxon>
        <taxon>Actinomycetota</taxon>
        <taxon>Nitriliruptoria</taxon>
        <taxon>Euzebyales</taxon>
    </lineage>
</organism>
<evidence type="ECO:0000256" key="5">
    <source>
        <dbReference type="ARBA" id="ARBA00023284"/>
    </source>
</evidence>
<dbReference type="InterPro" id="IPR013766">
    <property type="entry name" value="Thioredoxin_domain"/>
</dbReference>
<dbReference type="GO" id="GO:0030313">
    <property type="term" value="C:cell envelope"/>
    <property type="evidence" value="ECO:0007669"/>
    <property type="project" value="UniProtKB-SubCell"/>
</dbReference>
<dbReference type="InterPro" id="IPR050553">
    <property type="entry name" value="Thioredoxin_ResA/DsbE_sf"/>
</dbReference>
<feature type="compositionally biased region" description="Polar residues" evidence="6">
    <location>
        <begin position="1"/>
        <end position="12"/>
    </location>
</feature>
<gene>
    <name evidence="8" type="ORF">DVS28_a4626</name>
</gene>
<feature type="domain" description="Thioredoxin" evidence="7">
    <location>
        <begin position="86"/>
        <end position="225"/>
    </location>
</feature>
<dbReference type="InterPro" id="IPR017937">
    <property type="entry name" value="Thioredoxin_CS"/>
</dbReference>
<evidence type="ECO:0000256" key="2">
    <source>
        <dbReference type="ARBA" id="ARBA00022748"/>
    </source>
</evidence>
<dbReference type="Proteomes" id="UP000264006">
    <property type="component" value="Chromosome"/>
</dbReference>
<protein>
    <submittedName>
        <fullName evidence="8">Cytochrome c-type biogenesis protein CcmG/DsbE, thiol:disulfide oxidoreductase</fullName>
    </submittedName>
</protein>
<evidence type="ECO:0000313" key="9">
    <source>
        <dbReference type="Proteomes" id="UP000264006"/>
    </source>
</evidence>
<accession>A0A346Y490</accession>
<dbReference type="GO" id="GO:0017004">
    <property type="term" value="P:cytochrome complex assembly"/>
    <property type="evidence" value="ECO:0007669"/>
    <property type="project" value="UniProtKB-KW"/>
</dbReference>
<dbReference type="SUPFAM" id="SSF52833">
    <property type="entry name" value="Thioredoxin-like"/>
    <property type="match status" value="1"/>
</dbReference>
<dbReference type="GO" id="GO:0016491">
    <property type="term" value="F:oxidoreductase activity"/>
    <property type="evidence" value="ECO:0007669"/>
    <property type="project" value="InterPro"/>
</dbReference>
<dbReference type="Pfam" id="PF08534">
    <property type="entry name" value="Redoxin"/>
    <property type="match status" value="1"/>
</dbReference>
<dbReference type="KEGG" id="euz:DVS28_a4626"/>
<dbReference type="AlphaFoldDB" id="A0A346Y490"/>
<keyword evidence="2" id="KW-0201">Cytochrome c-type biogenesis</keyword>
<dbReference type="PANTHER" id="PTHR42852">
    <property type="entry name" value="THIOL:DISULFIDE INTERCHANGE PROTEIN DSBE"/>
    <property type="match status" value="1"/>
</dbReference>
<evidence type="ECO:0000256" key="3">
    <source>
        <dbReference type="ARBA" id="ARBA00022968"/>
    </source>
</evidence>
<dbReference type="InterPro" id="IPR013740">
    <property type="entry name" value="Redoxin"/>
</dbReference>
<evidence type="ECO:0000256" key="4">
    <source>
        <dbReference type="ARBA" id="ARBA00023157"/>
    </source>
</evidence>
<sequence>MTTPPGSESLPTTPDPAPEQAAAGAPSGGRSRTLLVGLAAVVALGVAAFALASGGGESDGGPTVACGGAPAEADPALVDGDSLTPRSEPDALPPAQLCAFSDDTPVDVEGWLGAEPLVINFWATWCAPCVAEMPDFQEVHEAADGRFRLIGINTQDSPALAPPFVADLGITYDLVRDPRGEYFNATNGFGMPTTLFVAPDGDIRYRHTGPLSIEAMAELLAEHLDVELQI</sequence>
<evidence type="ECO:0000259" key="7">
    <source>
        <dbReference type="PROSITE" id="PS51352"/>
    </source>
</evidence>
<dbReference type="PROSITE" id="PS51352">
    <property type="entry name" value="THIOREDOXIN_2"/>
    <property type="match status" value="1"/>
</dbReference>
<proteinExistence type="predicted"/>
<feature type="region of interest" description="Disordered" evidence="6">
    <location>
        <begin position="1"/>
        <end position="29"/>
    </location>
</feature>
<dbReference type="InterPro" id="IPR036249">
    <property type="entry name" value="Thioredoxin-like_sf"/>
</dbReference>
<keyword evidence="3" id="KW-0735">Signal-anchor</keyword>
<keyword evidence="9" id="KW-1185">Reference proteome</keyword>
<evidence type="ECO:0000256" key="1">
    <source>
        <dbReference type="ARBA" id="ARBA00004196"/>
    </source>
</evidence>
<reference evidence="8 9" key="1">
    <citation type="submission" date="2018-09" db="EMBL/GenBank/DDBJ databases">
        <title>Complete genome sequence of Euzebya sp. DY32-46 isolated from seawater of Pacific Ocean.</title>
        <authorList>
            <person name="Xu L."/>
            <person name="Wu Y.-H."/>
            <person name="Xu X.-W."/>
        </authorList>
    </citation>
    <scope>NUCLEOTIDE SEQUENCE [LARGE SCALE GENOMIC DNA]</scope>
    <source>
        <strain evidence="8 9">DY32-46</strain>
    </source>
</reference>